<dbReference type="CDD" id="cd00092">
    <property type="entry name" value="HTH_CRP"/>
    <property type="match status" value="1"/>
</dbReference>
<dbReference type="SUPFAM" id="SSF46785">
    <property type="entry name" value="Winged helix' DNA-binding domain"/>
    <property type="match status" value="1"/>
</dbReference>
<evidence type="ECO:0000259" key="4">
    <source>
        <dbReference type="PROSITE" id="PS50042"/>
    </source>
</evidence>
<gene>
    <name evidence="6" type="ORF">D6201_00365</name>
</gene>
<dbReference type="EMBL" id="RAHX01000001">
    <property type="protein sequence ID" value="RJY08011.1"/>
    <property type="molecule type" value="Genomic_DNA"/>
</dbReference>
<dbReference type="SUPFAM" id="SSF51206">
    <property type="entry name" value="cAMP-binding domain-like"/>
    <property type="match status" value="1"/>
</dbReference>
<dbReference type="InterPro" id="IPR018335">
    <property type="entry name" value="Tscrpt_reg_HTH_Crp-type_CS"/>
</dbReference>
<organism evidence="6 7">
    <name type="scientific">Aurantiacibacter aquimixticola</name>
    <dbReference type="NCBI Taxonomy" id="1958945"/>
    <lineage>
        <taxon>Bacteria</taxon>
        <taxon>Pseudomonadati</taxon>
        <taxon>Pseudomonadota</taxon>
        <taxon>Alphaproteobacteria</taxon>
        <taxon>Sphingomonadales</taxon>
        <taxon>Erythrobacteraceae</taxon>
        <taxon>Aurantiacibacter</taxon>
    </lineage>
</organism>
<keyword evidence="3" id="KW-0804">Transcription</keyword>
<dbReference type="InterPro" id="IPR036390">
    <property type="entry name" value="WH_DNA-bd_sf"/>
</dbReference>
<dbReference type="PANTHER" id="PTHR24567:SF26">
    <property type="entry name" value="REGULATORY PROTEIN YEIL"/>
    <property type="match status" value="1"/>
</dbReference>
<dbReference type="GO" id="GO:0003677">
    <property type="term" value="F:DNA binding"/>
    <property type="evidence" value="ECO:0007669"/>
    <property type="project" value="UniProtKB-KW"/>
</dbReference>
<sequence length="225" mass="23870">MSLSCSTCPVRDSAACAVLSEEERAELAHAGTARQLGRGETLFRAGDRDAACATLISGALKVTSFDAEGKERILALIHPAGFVGELFAPFPSHDVVALTDCRLCVFARTSMEAALDKHPALSRALLRRAQDDLHAARDLLALGSGCSADAQVGALVLAMARAASDSPCHPAARFDLPLTRCEMASMLGLTIETVSRSLSRLEKDGAIQRKGTRGIELLDPTRLEE</sequence>
<dbReference type="Proteomes" id="UP000285232">
    <property type="component" value="Unassembled WGS sequence"/>
</dbReference>
<dbReference type="InterPro" id="IPR050397">
    <property type="entry name" value="Env_Response_Regulators"/>
</dbReference>
<dbReference type="PROSITE" id="PS50042">
    <property type="entry name" value="CNMP_BINDING_3"/>
    <property type="match status" value="1"/>
</dbReference>
<dbReference type="InterPro" id="IPR014710">
    <property type="entry name" value="RmlC-like_jellyroll"/>
</dbReference>
<comment type="caution">
    <text evidence="6">The sequence shown here is derived from an EMBL/GenBank/DDBJ whole genome shotgun (WGS) entry which is preliminary data.</text>
</comment>
<evidence type="ECO:0000259" key="5">
    <source>
        <dbReference type="PROSITE" id="PS51063"/>
    </source>
</evidence>
<accession>A0A419RQF5</accession>
<dbReference type="Gene3D" id="1.10.10.10">
    <property type="entry name" value="Winged helix-like DNA-binding domain superfamily/Winged helix DNA-binding domain"/>
    <property type="match status" value="1"/>
</dbReference>
<name>A0A419RQF5_9SPHN</name>
<evidence type="ECO:0000313" key="6">
    <source>
        <dbReference type="EMBL" id="RJY08011.1"/>
    </source>
</evidence>
<dbReference type="PRINTS" id="PR00034">
    <property type="entry name" value="HTHCRP"/>
</dbReference>
<dbReference type="GO" id="GO:0003700">
    <property type="term" value="F:DNA-binding transcription factor activity"/>
    <property type="evidence" value="ECO:0007669"/>
    <property type="project" value="InterPro"/>
</dbReference>
<dbReference type="SMART" id="SM00100">
    <property type="entry name" value="cNMP"/>
    <property type="match status" value="1"/>
</dbReference>
<keyword evidence="7" id="KW-1185">Reference proteome</keyword>
<dbReference type="PANTHER" id="PTHR24567">
    <property type="entry name" value="CRP FAMILY TRANSCRIPTIONAL REGULATORY PROTEIN"/>
    <property type="match status" value="1"/>
</dbReference>
<protein>
    <submittedName>
        <fullName evidence="6">Crp/Fnr family transcriptional regulator</fullName>
    </submittedName>
</protein>
<evidence type="ECO:0000313" key="7">
    <source>
        <dbReference type="Proteomes" id="UP000285232"/>
    </source>
</evidence>
<dbReference type="PROSITE" id="PS00042">
    <property type="entry name" value="HTH_CRP_1"/>
    <property type="match status" value="1"/>
</dbReference>
<dbReference type="InterPro" id="IPR012318">
    <property type="entry name" value="HTH_CRP"/>
</dbReference>
<dbReference type="Pfam" id="PF13545">
    <property type="entry name" value="HTH_Crp_2"/>
    <property type="match status" value="1"/>
</dbReference>
<feature type="domain" description="HTH crp-type" evidence="5">
    <location>
        <begin position="146"/>
        <end position="221"/>
    </location>
</feature>
<dbReference type="SMART" id="SM00419">
    <property type="entry name" value="HTH_CRP"/>
    <property type="match status" value="1"/>
</dbReference>
<keyword evidence="1" id="KW-0805">Transcription regulation</keyword>
<proteinExistence type="predicted"/>
<reference evidence="6 7" key="1">
    <citation type="journal article" date="2017" name="Int. J. Syst. Evol. Microbiol.">
        <title>Erythrobacter aquimixticola sp. nov., isolated from the junction between the ocean and a freshwater spring.</title>
        <authorList>
            <person name="Park S."/>
            <person name="Jung Y.T."/>
            <person name="Choi S.J."/>
            <person name="Yoon J.H."/>
        </authorList>
    </citation>
    <scope>NUCLEOTIDE SEQUENCE [LARGE SCALE GENOMIC DNA]</scope>
    <source>
        <strain evidence="6 7">JSSK-14</strain>
    </source>
</reference>
<dbReference type="GO" id="GO:0005829">
    <property type="term" value="C:cytosol"/>
    <property type="evidence" value="ECO:0007669"/>
    <property type="project" value="TreeGrafter"/>
</dbReference>
<dbReference type="CDD" id="cd00038">
    <property type="entry name" value="CAP_ED"/>
    <property type="match status" value="1"/>
</dbReference>
<dbReference type="PROSITE" id="PS51063">
    <property type="entry name" value="HTH_CRP_2"/>
    <property type="match status" value="1"/>
</dbReference>
<dbReference type="AlphaFoldDB" id="A0A419RQF5"/>
<dbReference type="RefSeq" id="WP_120046901.1">
    <property type="nucleotide sequence ID" value="NZ_RAHX01000001.1"/>
</dbReference>
<dbReference type="Pfam" id="PF00027">
    <property type="entry name" value="cNMP_binding"/>
    <property type="match status" value="1"/>
</dbReference>
<dbReference type="InterPro" id="IPR036388">
    <property type="entry name" value="WH-like_DNA-bd_sf"/>
</dbReference>
<evidence type="ECO:0000256" key="2">
    <source>
        <dbReference type="ARBA" id="ARBA00023125"/>
    </source>
</evidence>
<keyword evidence="2" id="KW-0238">DNA-binding</keyword>
<dbReference type="OrthoDB" id="667966at2"/>
<feature type="domain" description="Cyclic nucleotide-binding" evidence="4">
    <location>
        <begin position="19"/>
        <end position="86"/>
    </location>
</feature>
<evidence type="ECO:0000256" key="1">
    <source>
        <dbReference type="ARBA" id="ARBA00023015"/>
    </source>
</evidence>
<dbReference type="InterPro" id="IPR000595">
    <property type="entry name" value="cNMP-bd_dom"/>
</dbReference>
<dbReference type="InterPro" id="IPR018490">
    <property type="entry name" value="cNMP-bd_dom_sf"/>
</dbReference>
<evidence type="ECO:0000256" key="3">
    <source>
        <dbReference type="ARBA" id="ARBA00023163"/>
    </source>
</evidence>
<dbReference type="Gene3D" id="2.60.120.10">
    <property type="entry name" value="Jelly Rolls"/>
    <property type="match status" value="1"/>
</dbReference>